<dbReference type="Pfam" id="PF13602">
    <property type="entry name" value="ADH_zinc_N_2"/>
    <property type="match status" value="1"/>
</dbReference>
<dbReference type="EMBL" id="JBHSSE010000001">
    <property type="protein sequence ID" value="MFC6200320.1"/>
    <property type="molecule type" value="Genomic_DNA"/>
</dbReference>
<comment type="caution">
    <text evidence="3">The sequence shown here is derived from an EMBL/GenBank/DDBJ whole genome shotgun (WGS) entry which is preliminary data.</text>
</comment>
<dbReference type="SMART" id="SM00829">
    <property type="entry name" value="PKS_ER"/>
    <property type="match status" value="1"/>
</dbReference>
<organism evidence="3 4">
    <name type="scientific">Lactiplantibacillus nangangensis</name>
    <dbReference type="NCBI Taxonomy" id="2559917"/>
    <lineage>
        <taxon>Bacteria</taxon>
        <taxon>Bacillati</taxon>
        <taxon>Bacillota</taxon>
        <taxon>Bacilli</taxon>
        <taxon>Lactobacillales</taxon>
        <taxon>Lactobacillaceae</taxon>
        <taxon>Lactiplantibacillus</taxon>
    </lineage>
</organism>
<evidence type="ECO:0000256" key="1">
    <source>
        <dbReference type="ARBA" id="ARBA00022857"/>
    </source>
</evidence>
<evidence type="ECO:0000313" key="3">
    <source>
        <dbReference type="EMBL" id="MFC6200320.1"/>
    </source>
</evidence>
<dbReference type="SUPFAM" id="SSF50129">
    <property type="entry name" value="GroES-like"/>
    <property type="match status" value="1"/>
</dbReference>
<dbReference type="InterPro" id="IPR011032">
    <property type="entry name" value="GroES-like_sf"/>
</dbReference>
<dbReference type="Gene3D" id="3.40.50.720">
    <property type="entry name" value="NAD(P)-binding Rossmann-like Domain"/>
    <property type="match status" value="1"/>
</dbReference>
<dbReference type="Proteomes" id="UP001596171">
    <property type="component" value="Unassembled WGS sequence"/>
</dbReference>
<dbReference type="RefSeq" id="WP_137617168.1">
    <property type="nucleotide sequence ID" value="NZ_BJDI01000017.1"/>
</dbReference>
<feature type="domain" description="Enoyl reductase (ER)" evidence="2">
    <location>
        <begin position="10"/>
        <end position="321"/>
    </location>
</feature>
<protein>
    <submittedName>
        <fullName evidence="3">Alcohol dehydrogenase catalytic domain-containing protein</fullName>
    </submittedName>
</protein>
<dbReference type="InterPro" id="IPR036291">
    <property type="entry name" value="NAD(P)-bd_dom_sf"/>
</dbReference>
<dbReference type="PANTHER" id="PTHR44154:SF1">
    <property type="entry name" value="QUINONE OXIDOREDUCTASE"/>
    <property type="match status" value="1"/>
</dbReference>
<name>A0ABW1SFB9_9LACO</name>
<dbReference type="Pfam" id="PF08240">
    <property type="entry name" value="ADH_N"/>
    <property type="match status" value="1"/>
</dbReference>
<dbReference type="PANTHER" id="PTHR44154">
    <property type="entry name" value="QUINONE OXIDOREDUCTASE"/>
    <property type="match status" value="1"/>
</dbReference>
<reference evidence="4" key="1">
    <citation type="journal article" date="2019" name="Int. J. Syst. Evol. Microbiol.">
        <title>The Global Catalogue of Microorganisms (GCM) 10K type strain sequencing project: providing services to taxonomists for standard genome sequencing and annotation.</title>
        <authorList>
            <consortium name="The Broad Institute Genomics Platform"/>
            <consortium name="The Broad Institute Genome Sequencing Center for Infectious Disease"/>
            <person name="Wu L."/>
            <person name="Ma J."/>
        </authorList>
    </citation>
    <scope>NUCLEOTIDE SEQUENCE [LARGE SCALE GENOMIC DNA]</scope>
    <source>
        <strain evidence="4">CCM 8930</strain>
    </source>
</reference>
<keyword evidence="1" id="KW-0521">NADP</keyword>
<evidence type="ECO:0000313" key="4">
    <source>
        <dbReference type="Proteomes" id="UP001596171"/>
    </source>
</evidence>
<evidence type="ECO:0000259" key="2">
    <source>
        <dbReference type="SMART" id="SM00829"/>
    </source>
</evidence>
<dbReference type="InterPro" id="IPR051603">
    <property type="entry name" value="Zinc-ADH_QOR/CCCR"/>
</dbReference>
<dbReference type="InterPro" id="IPR013154">
    <property type="entry name" value="ADH-like_N"/>
</dbReference>
<keyword evidence="4" id="KW-1185">Reference proteome</keyword>
<dbReference type="SUPFAM" id="SSF51735">
    <property type="entry name" value="NAD(P)-binding Rossmann-fold domains"/>
    <property type="match status" value="1"/>
</dbReference>
<sequence length="324" mass="34273">MQAAYIRKTGSFDEIQIGELPVPQISDTEVLIKVQAVAVNHVDTFVRSGGFKTELNYPAVIGRDAVGTIVAVGAQVNQFQVGQLVWTNSMGYAGRPGITSAFAAIPAARLFHVPAGVEPKQLVGAVHSAATAVILLQSILQVQPDETVLIEGAAGHVGTKLVQVAAAMQSQVLTTANPRDFDRLRAIGGIKCFDYHADFASLVAQARPAGVAAIVDTSGKVLLATNLALLGLGGRIGLITAPVANQFTFDVRQFYTQQQAIRGFVISHATLAQLQAAGKVLNQLMAQGKLLDDQLEVLPFSQAARAHQLLEKGQTKAKIVLIPD</sequence>
<proteinExistence type="predicted"/>
<dbReference type="InterPro" id="IPR020843">
    <property type="entry name" value="ER"/>
</dbReference>
<gene>
    <name evidence="3" type="ORF">ACFP1L_00250</name>
</gene>
<accession>A0ABW1SFB9</accession>
<dbReference type="Gene3D" id="3.90.180.10">
    <property type="entry name" value="Medium-chain alcohol dehydrogenases, catalytic domain"/>
    <property type="match status" value="1"/>
</dbReference>